<keyword evidence="13 15" id="KW-0326">Glycosidase</keyword>
<dbReference type="SUPFAM" id="SSF81624">
    <property type="entry name" value="N-terminal domain of MutM-like DNA repair proteins"/>
    <property type="match status" value="1"/>
</dbReference>
<evidence type="ECO:0000256" key="9">
    <source>
        <dbReference type="ARBA" id="ARBA00023125"/>
    </source>
</evidence>
<dbReference type="PANTHER" id="PTHR22993:SF9">
    <property type="entry name" value="FORMAMIDOPYRIMIDINE-DNA GLYCOSYLASE"/>
    <property type="match status" value="1"/>
</dbReference>
<feature type="active site" description="Proton donor" evidence="15">
    <location>
        <position position="3"/>
    </location>
</feature>
<dbReference type="Gene3D" id="1.10.8.50">
    <property type="match status" value="1"/>
</dbReference>
<reference evidence="18 19" key="1">
    <citation type="submission" date="2018-05" db="EMBL/GenBank/DDBJ databases">
        <title>Leucothrix arctica sp. nov., isolated from Arctic seawater.</title>
        <authorList>
            <person name="Choi A."/>
            <person name="Baek K."/>
        </authorList>
    </citation>
    <scope>NUCLEOTIDE SEQUENCE [LARGE SCALE GENOMIC DNA]</scope>
    <source>
        <strain evidence="18 19">IMCC9719</strain>
    </source>
</reference>
<dbReference type="SMART" id="SM00898">
    <property type="entry name" value="Fapy_DNA_glyco"/>
    <property type="match status" value="1"/>
</dbReference>
<dbReference type="EC" id="3.2.2.23" evidence="15"/>
<comment type="function">
    <text evidence="15">Involved in base excision repair of DNA damaged by oxidation or by mutagenic agents. Acts as DNA glycosylase that recognizes and removes damaged bases. Has a preference for oxidized purines, such as 7,8-dihydro-8-oxoguanine (8-oxoG). Has AP (apurinic/apyrimidinic) lyase activity and introduces nicks in the DNA strand. Cleaves the DNA backbone by beta-delta elimination to generate a single-strand break at the site of the removed base with both 3'- and 5'-phosphates.</text>
</comment>
<dbReference type="InterPro" id="IPR035937">
    <property type="entry name" value="FPG_N"/>
</dbReference>
<dbReference type="Proteomes" id="UP000245506">
    <property type="component" value="Unassembled WGS sequence"/>
</dbReference>
<dbReference type="GO" id="GO:0140078">
    <property type="term" value="F:class I DNA-(apurinic or apyrimidinic site) endonuclease activity"/>
    <property type="evidence" value="ECO:0007669"/>
    <property type="project" value="UniProtKB-EC"/>
</dbReference>
<evidence type="ECO:0000256" key="14">
    <source>
        <dbReference type="ARBA" id="ARBA00044632"/>
    </source>
</evidence>
<keyword evidence="5 15" id="KW-0227">DNA damage</keyword>
<comment type="caution">
    <text evidence="18">The sequence shown here is derived from an EMBL/GenBank/DDBJ whole genome shotgun (WGS) entry which is preliminary data.</text>
</comment>
<evidence type="ECO:0000259" key="17">
    <source>
        <dbReference type="PROSITE" id="PS51068"/>
    </source>
</evidence>
<dbReference type="GO" id="GO:0034039">
    <property type="term" value="F:8-oxo-7,8-dihydroguanine DNA N-glycosylase activity"/>
    <property type="evidence" value="ECO:0007669"/>
    <property type="project" value="TreeGrafter"/>
</dbReference>
<evidence type="ECO:0000256" key="13">
    <source>
        <dbReference type="ARBA" id="ARBA00023295"/>
    </source>
</evidence>
<evidence type="ECO:0000256" key="1">
    <source>
        <dbReference type="ARBA" id="ARBA00001668"/>
    </source>
</evidence>
<dbReference type="Gene3D" id="3.20.190.10">
    <property type="entry name" value="MutM-like, N-terminal"/>
    <property type="match status" value="1"/>
</dbReference>
<keyword evidence="19" id="KW-1185">Reference proteome</keyword>
<evidence type="ECO:0000256" key="11">
    <source>
        <dbReference type="ARBA" id="ARBA00023239"/>
    </source>
</evidence>
<dbReference type="FunFam" id="1.10.8.50:FF:000003">
    <property type="entry name" value="Formamidopyrimidine-DNA glycosylase"/>
    <property type="match status" value="1"/>
</dbReference>
<dbReference type="PROSITE" id="PS51066">
    <property type="entry name" value="ZF_FPG_2"/>
    <property type="match status" value="1"/>
</dbReference>
<evidence type="ECO:0000313" key="19">
    <source>
        <dbReference type="Proteomes" id="UP000245506"/>
    </source>
</evidence>
<dbReference type="GO" id="GO:0008270">
    <property type="term" value="F:zinc ion binding"/>
    <property type="evidence" value="ECO:0007669"/>
    <property type="project" value="UniProtKB-UniRule"/>
</dbReference>
<dbReference type="GO" id="GO:0006284">
    <property type="term" value="P:base-excision repair"/>
    <property type="evidence" value="ECO:0007669"/>
    <property type="project" value="InterPro"/>
</dbReference>
<dbReference type="AlphaFoldDB" id="A0A317CJ55"/>
<proteinExistence type="inferred from homology"/>
<dbReference type="CDD" id="cd08966">
    <property type="entry name" value="EcFpg-like_N"/>
    <property type="match status" value="1"/>
</dbReference>
<comment type="similarity">
    <text evidence="2 15">Belongs to the FPG family.</text>
</comment>
<dbReference type="InterPro" id="IPR020629">
    <property type="entry name" value="FPG_Glyclase"/>
</dbReference>
<dbReference type="Pfam" id="PF06831">
    <property type="entry name" value="H2TH"/>
    <property type="match status" value="1"/>
</dbReference>
<feature type="domain" description="Formamidopyrimidine-DNA glycosylase catalytic" evidence="17">
    <location>
        <begin position="2"/>
        <end position="112"/>
    </location>
</feature>
<dbReference type="EMBL" id="QGKL01000012">
    <property type="protein sequence ID" value="PWQ98307.1"/>
    <property type="molecule type" value="Genomic_DNA"/>
</dbReference>
<accession>A0A317CJ55</accession>
<evidence type="ECO:0000256" key="15">
    <source>
        <dbReference type="HAMAP-Rule" id="MF_00103"/>
    </source>
</evidence>
<comment type="cofactor">
    <cofactor evidence="15">
        <name>Zn(2+)</name>
        <dbReference type="ChEBI" id="CHEBI:29105"/>
    </cofactor>
    <text evidence="15">Binds 1 zinc ion per subunit.</text>
</comment>
<feature type="binding site" evidence="15">
    <location>
        <position position="90"/>
    </location>
    <ligand>
        <name>DNA</name>
        <dbReference type="ChEBI" id="CHEBI:16991"/>
    </ligand>
</feature>
<feature type="active site" description="Proton donor; for beta-elimination activity" evidence="15">
    <location>
        <position position="57"/>
    </location>
</feature>
<comment type="catalytic activity">
    <reaction evidence="1 15">
        <text>Hydrolysis of DNA containing ring-opened 7-methylguanine residues, releasing 2,6-diamino-4-hydroxy-5-(N-methyl)formamidopyrimidine.</text>
        <dbReference type="EC" id="3.2.2.23"/>
    </reaction>
</comment>
<feature type="active site" description="Proton donor; for delta-elimination activity" evidence="15">
    <location>
        <position position="260"/>
    </location>
</feature>
<dbReference type="InterPro" id="IPR010979">
    <property type="entry name" value="Ribosomal_uS13-like_H2TH"/>
</dbReference>
<evidence type="ECO:0000259" key="16">
    <source>
        <dbReference type="PROSITE" id="PS51066"/>
    </source>
</evidence>
<keyword evidence="8 15" id="KW-0862">Zinc</keyword>
<keyword evidence="7 15" id="KW-0378">Hydrolase</keyword>
<dbReference type="EC" id="4.2.99.18" evidence="15"/>
<evidence type="ECO:0000256" key="5">
    <source>
        <dbReference type="ARBA" id="ARBA00022763"/>
    </source>
</evidence>
<dbReference type="InterPro" id="IPR000214">
    <property type="entry name" value="Znf_DNA_glyclase/AP_lyase"/>
</dbReference>
<evidence type="ECO:0000313" key="18">
    <source>
        <dbReference type="EMBL" id="PWQ98307.1"/>
    </source>
</evidence>
<evidence type="ECO:0000256" key="10">
    <source>
        <dbReference type="ARBA" id="ARBA00023204"/>
    </source>
</evidence>
<evidence type="ECO:0000256" key="4">
    <source>
        <dbReference type="ARBA" id="ARBA00022723"/>
    </source>
</evidence>
<dbReference type="Pfam" id="PF06827">
    <property type="entry name" value="zf-FPG_IleRS"/>
    <property type="match status" value="1"/>
</dbReference>
<organism evidence="18 19">
    <name type="scientific">Leucothrix arctica</name>
    <dbReference type="NCBI Taxonomy" id="1481894"/>
    <lineage>
        <taxon>Bacteria</taxon>
        <taxon>Pseudomonadati</taxon>
        <taxon>Pseudomonadota</taxon>
        <taxon>Gammaproteobacteria</taxon>
        <taxon>Thiotrichales</taxon>
        <taxon>Thiotrichaceae</taxon>
        <taxon>Leucothrix</taxon>
    </lineage>
</organism>
<dbReference type="PROSITE" id="PS51068">
    <property type="entry name" value="FPG_CAT"/>
    <property type="match status" value="1"/>
</dbReference>
<keyword evidence="10 15" id="KW-0234">DNA repair</keyword>
<evidence type="ECO:0000256" key="8">
    <source>
        <dbReference type="ARBA" id="ARBA00022833"/>
    </source>
</evidence>
<comment type="subunit">
    <text evidence="3 15">Monomer.</text>
</comment>
<keyword evidence="12 15" id="KW-0511">Multifunctional enzyme</keyword>
<feature type="binding site" evidence="15">
    <location>
        <position position="151"/>
    </location>
    <ligand>
        <name>DNA</name>
        <dbReference type="ChEBI" id="CHEBI:16991"/>
    </ligand>
</feature>
<dbReference type="FunFam" id="3.20.190.10:FF:000001">
    <property type="entry name" value="Formamidopyrimidine-DNA glycosylase"/>
    <property type="match status" value="1"/>
</dbReference>
<sequence>MPELPEVETTCRGIEPHTKGRKVTAVIVRQPQLRWLVPESIQSLVGQSIDAVSRRSKYVFLEAQTGTVMIHLGMSGSLRLVDATLAPDKHDHVDLVLDSGKALRLHDPRRFGAVLWTTENTDDHKLITHLGPEPLTDAFDMNHLHKIAHNRSMSVKQFIMDGKVVVGVGNIYASESLFMAGISPKRAANKVSKQRYELLTKCIKQVLARAIEQGGTTLRDFVQAEGKPGYFQQELNVYGRAGEKCLVCESVIKQIKQGQRSTFYCSDCQK</sequence>
<dbReference type="SUPFAM" id="SSF57716">
    <property type="entry name" value="Glucocorticoid receptor-like (DNA-binding domain)"/>
    <property type="match status" value="1"/>
</dbReference>
<dbReference type="InterPro" id="IPR015886">
    <property type="entry name" value="H2TH_FPG"/>
</dbReference>
<dbReference type="RefSeq" id="WP_109822148.1">
    <property type="nucleotide sequence ID" value="NZ_QGKL01000012.1"/>
</dbReference>
<dbReference type="GO" id="GO:0003684">
    <property type="term" value="F:damaged DNA binding"/>
    <property type="evidence" value="ECO:0007669"/>
    <property type="project" value="InterPro"/>
</dbReference>
<dbReference type="NCBIfam" id="TIGR00577">
    <property type="entry name" value="fpg"/>
    <property type="match status" value="1"/>
</dbReference>
<dbReference type="PANTHER" id="PTHR22993">
    <property type="entry name" value="FORMAMIDOPYRIMIDINE-DNA GLYCOSYLASE"/>
    <property type="match status" value="1"/>
</dbReference>
<evidence type="ECO:0000256" key="3">
    <source>
        <dbReference type="ARBA" id="ARBA00011245"/>
    </source>
</evidence>
<keyword evidence="11 15" id="KW-0456">Lyase</keyword>
<gene>
    <name evidence="15" type="primary">mutM</name>
    <name evidence="15" type="synonym">fpg</name>
    <name evidence="18" type="ORF">DKT75_04015</name>
</gene>
<evidence type="ECO:0000256" key="7">
    <source>
        <dbReference type="ARBA" id="ARBA00022801"/>
    </source>
</evidence>
<dbReference type="Pfam" id="PF01149">
    <property type="entry name" value="Fapy_DNA_glyco"/>
    <property type="match status" value="1"/>
</dbReference>
<dbReference type="InterPro" id="IPR012319">
    <property type="entry name" value="FPG_cat"/>
</dbReference>
<protein>
    <recommendedName>
        <fullName evidence="15">Formamidopyrimidine-DNA glycosylase</fullName>
        <shortName evidence="15">Fapy-DNA glycosylase</shortName>
        <ecNumber evidence="15">3.2.2.23</ecNumber>
    </recommendedName>
    <alternativeName>
        <fullName evidence="15">DNA-(apurinic or apyrimidinic site) lyase MutM</fullName>
        <shortName evidence="15">AP lyase MutM</shortName>
        <ecNumber evidence="15">4.2.99.18</ecNumber>
    </alternativeName>
</protein>
<dbReference type="HAMAP" id="MF_00103">
    <property type="entry name" value="Fapy_DNA_glycosyl"/>
    <property type="match status" value="1"/>
</dbReference>
<keyword evidence="9 15" id="KW-0238">DNA-binding</keyword>
<dbReference type="OrthoDB" id="9800855at2"/>
<name>A0A317CJ55_9GAMM</name>
<evidence type="ECO:0000256" key="2">
    <source>
        <dbReference type="ARBA" id="ARBA00009409"/>
    </source>
</evidence>
<comment type="catalytic activity">
    <reaction evidence="14 15">
        <text>2'-deoxyribonucleotide-(2'-deoxyribose 5'-phosphate)-2'-deoxyribonucleotide-DNA = a 3'-end 2'-deoxyribonucleotide-(2,3-dehydro-2,3-deoxyribose 5'-phosphate)-DNA + a 5'-end 5'-phospho-2'-deoxyribonucleoside-DNA + H(+)</text>
        <dbReference type="Rhea" id="RHEA:66592"/>
        <dbReference type="Rhea" id="RHEA-COMP:13180"/>
        <dbReference type="Rhea" id="RHEA-COMP:16897"/>
        <dbReference type="Rhea" id="RHEA-COMP:17067"/>
        <dbReference type="ChEBI" id="CHEBI:15378"/>
        <dbReference type="ChEBI" id="CHEBI:136412"/>
        <dbReference type="ChEBI" id="CHEBI:157695"/>
        <dbReference type="ChEBI" id="CHEBI:167181"/>
        <dbReference type="EC" id="4.2.99.18"/>
    </reaction>
</comment>
<evidence type="ECO:0000256" key="12">
    <source>
        <dbReference type="ARBA" id="ARBA00023268"/>
    </source>
</evidence>
<dbReference type="InterPro" id="IPR010663">
    <property type="entry name" value="Znf_FPG/IleRS"/>
</dbReference>
<feature type="binding site" evidence="15">
    <location>
        <position position="109"/>
    </location>
    <ligand>
        <name>DNA</name>
        <dbReference type="ChEBI" id="CHEBI:16991"/>
    </ligand>
</feature>
<feature type="active site" description="Schiff-base intermediate with DNA" evidence="15">
    <location>
        <position position="2"/>
    </location>
</feature>
<dbReference type="NCBIfam" id="NF002211">
    <property type="entry name" value="PRK01103.1"/>
    <property type="match status" value="1"/>
</dbReference>
<keyword evidence="4 15" id="KW-0479">Metal-binding</keyword>
<keyword evidence="6 15" id="KW-0863">Zinc-finger</keyword>
<dbReference type="SMART" id="SM01232">
    <property type="entry name" value="H2TH"/>
    <property type="match status" value="1"/>
</dbReference>
<feature type="domain" description="FPG-type" evidence="16">
    <location>
        <begin position="236"/>
        <end position="270"/>
    </location>
</feature>
<evidence type="ECO:0000256" key="6">
    <source>
        <dbReference type="ARBA" id="ARBA00022771"/>
    </source>
</evidence>
<dbReference type="SUPFAM" id="SSF46946">
    <property type="entry name" value="S13-like H2TH domain"/>
    <property type="match status" value="1"/>
</dbReference>